<dbReference type="InterPro" id="IPR000719">
    <property type="entry name" value="Prot_kinase_dom"/>
</dbReference>
<keyword evidence="4" id="KW-0547">Nucleotide-binding</keyword>
<evidence type="ECO:0000256" key="6">
    <source>
        <dbReference type="ARBA" id="ARBA00022840"/>
    </source>
</evidence>
<evidence type="ECO:0000256" key="7">
    <source>
        <dbReference type="ARBA" id="ARBA00047899"/>
    </source>
</evidence>
<dbReference type="GO" id="GO:0005524">
    <property type="term" value="F:ATP binding"/>
    <property type="evidence" value="ECO:0007669"/>
    <property type="project" value="UniProtKB-KW"/>
</dbReference>
<comment type="caution">
    <text evidence="12">The sequence shown here is derived from an EMBL/GenBank/DDBJ whole genome shotgun (WGS) entry which is preliminary data.</text>
</comment>
<evidence type="ECO:0000256" key="1">
    <source>
        <dbReference type="ARBA" id="ARBA00012513"/>
    </source>
</evidence>
<evidence type="ECO:0000259" key="11">
    <source>
        <dbReference type="PROSITE" id="PS50011"/>
    </source>
</evidence>
<dbReference type="EC" id="2.7.11.1" evidence="1"/>
<gene>
    <name evidence="12" type="ORF">JIN82_05280</name>
</gene>
<feature type="region of interest" description="Disordered" evidence="9">
    <location>
        <begin position="300"/>
        <end position="327"/>
    </location>
</feature>
<dbReference type="PANTHER" id="PTHR43895">
    <property type="entry name" value="CALCIUM/CALMODULIN-DEPENDENT PROTEIN KINASE KINASE-RELATED"/>
    <property type="match status" value="1"/>
</dbReference>
<comment type="catalytic activity">
    <reaction evidence="7">
        <text>L-threonyl-[protein] + ATP = O-phospho-L-threonyl-[protein] + ADP + H(+)</text>
        <dbReference type="Rhea" id="RHEA:46608"/>
        <dbReference type="Rhea" id="RHEA-COMP:11060"/>
        <dbReference type="Rhea" id="RHEA-COMP:11605"/>
        <dbReference type="ChEBI" id="CHEBI:15378"/>
        <dbReference type="ChEBI" id="CHEBI:30013"/>
        <dbReference type="ChEBI" id="CHEBI:30616"/>
        <dbReference type="ChEBI" id="CHEBI:61977"/>
        <dbReference type="ChEBI" id="CHEBI:456216"/>
        <dbReference type="EC" id="2.7.11.1"/>
    </reaction>
</comment>
<feature type="region of interest" description="Disordered" evidence="9">
    <location>
        <begin position="399"/>
        <end position="432"/>
    </location>
</feature>
<name>A0A8J7MCG8_9BACT</name>
<feature type="transmembrane region" description="Helical" evidence="10">
    <location>
        <begin position="347"/>
        <end position="369"/>
    </location>
</feature>
<evidence type="ECO:0000313" key="12">
    <source>
        <dbReference type="EMBL" id="MBK1790568.1"/>
    </source>
</evidence>
<dbReference type="RefSeq" id="WP_200310602.1">
    <property type="nucleotide sequence ID" value="NZ_JAENIM010000023.1"/>
</dbReference>
<dbReference type="CDD" id="cd14014">
    <property type="entry name" value="STKc_PknB_like"/>
    <property type="match status" value="1"/>
</dbReference>
<keyword evidence="2 12" id="KW-0723">Serine/threonine-protein kinase</keyword>
<dbReference type="GO" id="GO:0007165">
    <property type="term" value="P:signal transduction"/>
    <property type="evidence" value="ECO:0007669"/>
    <property type="project" value="TreeGrafter"/>
</dbReference>
<evidence type="ECO:0000256" key="10">
    <source>
        <dbReference type="SAM" id="Phobius"/>
    </source>
</evidence>
<proteinExistence type="predicted"/>
<protein>
    <recommendedName>
        <fullName evidence="1">non-specific serine/threonine protein kinase</fullName>
        <ecNumber evidence="1">2.7.11.1</ecNumber>
    </recommendedName>
</protein>
<keyword evidence="5 12" id="KW-0418">Kinase</keyword>
<dbReference type="PROSITE" id="PS50011">
    <property type="entry name" value="PROTEIN_KINASE_DOM"/>
    <property type="match status" value="1"/>
</dbReference>
<dbReference type="PANTHER" id="PTHR43895:SF32">
    <property type="entry name" value="SERINE_THREONINE-PROTEIN KINASE CHK1"/>
    <property type="match status" value="1"/>
</dbReference>
<keyword evidence="13" id="KW-1185">Reference proteome</keyword>
<evidence type="ECO:0000256" key="3">
    <source>
        <dbReference type="ARBA" id="ARBA00022679"/>
    </source>
</evidence>
<dbReference type="InterPro" id="IPR011009">
    <property type="entry name" value="Kinase-like_dom_sf"/>
</dbReference>
<evidence type="ECO:0000256" key="8">
    <source>
        <dbReference type="ARBA" id="ARBA00048679"/>
    </source>
</evidence>
<reference evidence="12" key="1">
    <citation type="submission" date="2021-01" db="EMBL/GenBank/DDBJ databases">
        <title>Modified the classification status of verrucomicrobia.</title>
        <authorList>
            <person name="Feng X."/>
        </authorList>
    </citation>
    <scope>NUCLEOTIDE SEQUENCE</scope>
    <source>
        <strain evidence="12">_KCTC 22039</strain>
    </source>
</reference>
<dbReference type="EMBL" id="JAENIM010000023">
    <property type="protein sequence ID" value="MBK1790568.1"/>
    <property type="molecule type" value="Genomic_DNA"/>
</dbReference>
<feature type="region of interest" description="Disordered" evidence="9">
    <location>
        <begin position="375"/>
        <end position="394"/>
    </location>
</feature>
<keyword evidence="10" id="KW-1133">Transmembrane helix</keyword>
<keyword evidence="10" id="KW-0472">Membrane</keyword>
<organism evidence="12 13">
    <name type="scientific">Persicirhabdus sediminis</name>
    <dbReference type="NCBI Taxonomy" id="454144"/>
    <lineage>
        <taxon>Bacteria</taxon>
        <taxon>Pseudomonadati</taxon>
        <taxon>Verrucomicrobiota</taxon>
        <taxon>Verrucomicrobiia</taxon>
        <taxon>Verrucomicrobiales</taxon>
        <taxon>Verrucomicrobiaceae</taxon>
        <taxon>Persicirhabdus</taxon>
    </lineage>
</organism>
<keyword evidence="6" id="KW-0067">ATP-binding</keyword>
<dbReference type="Pfam" id="PF00069">
    <property type="entry name" value="Pkinase"/>
    <property type="match status" value="1"/>
</dbReference>
<evidence type="ECO:0000313" key="13">
    <source>
        <dbReference type="Proteomes" id="UP000624703"/>
    </source>
</evidence>
<feature type="compositionally biased region" description="Low complexity" evidence="9">
    <location>
        <begin position="399"/>
        <end position="408"/>
    </location>
</feature>
<feature type="domain" description="Protein kinase" evidence="11">
    <location>
        <begin position="25"/>
        <end position="272"/>
    </location>
</feature>
<dbReference type="GO" id="GO:0004674">
    <property type="term" value="F:protein serine/threonine kinase activity"/>
    <property type="evidence" value="ECO:0007669"/>
    <property type="project" value="UniProtKB-KW"/>
</dbReference>
<dbReference type="Gene3D" id="1.10.510.10">
    <property type="entry name" value="Transferase(Phosphotransferase) domain 1"/>
    <property type="match status" value="1"/>
</dbReference>
<evidence type="ECO:0000256" key="2">
    <source>
        <dbReference type="ARBA" id="ARBA00022527"/>
    </source>
</evidence>
<evidence type="ECO:0000256" key="4">
    <source>
        <dbReference type="ARBA" id="ARBA00022741"/>
    </source>
</evidence>
<dbReference type="AlphaFoldDB" id="A0A8J7MCG8"/>
<sequence length="432" mass="48288">MDYSNLAQKFTAPKPEQLDRLMAEYQILRLLESRQRSAIYVARDIQTRQKVAIKILPKRYTTDNAFLEHFEKRMQALMLVDNPHIARILNYGIVDGMIFLAMDYIRGRRLSDLVTEHRINQAKVAVLVSKCASALSALHSELIVHRRLSPENILINESAEPVIIGFALDRPIKSGPALLQDNFVSPYRAPELNDKQAPVTQRADIYSLGVILYEMVCGQLPTRPYSSATKLGASARLDDIIRKAVDPVPSKRYANTKIMRKELEKFREHLAVESQAAILKITTSRHQTVAAVAEHKSSSVSTYSAPTPTVPQPRPRPRRTSNAAIARPVSRQIRRSASYYPSANESVFSPGIIALIGLIVAVLVIAILANNRTPAPQAQNSPPPNSGILTAPVNAVPQAQPVVAPYTQQRKRHERPDFRTKKGPWEPLERTE</sequence>
<feature type="compositionally biased region" description="Basic and acidic residues" evidence="9">
    <location>
        <begin position="414"/>
        <end position="432"/>
    </location>
</feature>
<evidence type="ECO:0000256" key="9">
    <source>
        <dbReference type="SAM" id="MobiDB-lite"/>
    </source>
</evidence>
<dbReference type="Proteomes" id="UP000624703">
    <property type="component" value="Unassembled WGS sequence"/>
</dbReference>
<dbReference type="SUPFAM" id="SSF56112">
    <property type="entry name" value="Protein kinase-like (PK-like)"/>
    <property type="match status" value="1"/>
</dbReference>
<comment type="catalytic activity">
    <reaction evidence="8">
        <text>L-seryl-[protein] + ATP = O-phospho-L-seryl-[protein] + ADP + H(+)</text>
        <dbReference type="Rhea" id="RHEA:17989"/>
        <dbReference type="Rhea" id="RHEA-COMP:9863"/>
        <dbReference type="Rhea" id="RHEA-COMP:11604"/>
        <dbReference type="ChEBI" id="CHEBI:15378"/>
        <dbReference type="ChEBI" id="CHEBI:29999"/>
        <dbReference type="ChEBI" id="CHEBI:30616"/>
        <dbReference type="ChEBI" id="CHEBI:83421"/>
        <dbReference type="ChEBI" id="CHEBI:456216"/>
        <dbReference type="EC" id="2.7.11.1"/>
    </reaction>
</comment>
<keyword evidence="10" id="KW-0812">Transmembrane</keyword>
<evidence type="ECO:0000256" key="5">
    <source>
        <dbReference type="ARBA" id="ARBA00022777"/>
    </source>
</evidence>
<accession>A0A8J7MCG8</accession>
<keyword evidence="3" id="KW-0808">Transferase</keyword>